<gene>
    <name evidence="2" type="ORF">HDE68_003080</name>
</gene>
<comment type="caution">
    <text evidence="2">The sequence shown here is derived from an EMBL/GenBank/DDBJ whole genome shotgun (WGS) entry which is preliminary data.</text>
</comment>
<keyword evidence="1" id="KW-0732">Signal</keyword>
<evidence type="ECO:0000256" key="1">
    <source>
        <dbReference type="SAM" id="SignalP"/>
    </source>
</evidence>
<sequence>MRKITGAAVVMMITGLLTQAKAQDFRPGRVNSIRLSQSFIRAESDFSMLTVLGYRYQFIEKIRIGGDLGYQGCSYSGNKVNEFTFAASTDFTYSQGRTVEFYGMVSAGYSIHTGKIDYPDKPVNEKRKDADKIIYQINPIAMRVGNSRISGFAELGWGYRGLVTAGAAFKF</sequence>
<feature type="signal peptide" evidence="1">
    <location>
        <begin position="1"/>
        <end position="22"/>
    </location>
</feature>
<name>A0A7W8ZNA9_9SPHI</name>
<dbReference type="Proteomes" id="UP000537204">
    <property type="component" value="Unassembled WGS sequence"/>
</dbReference>
<dbReference type="EMBL" id="JACHCE010000004">
    <property type="protein sequence ID" value="MBB5637167.1"/>
    <property type="molecule type" value="Genomic_DNA"/>
</dbReference>
<evidence type="ECO:0000313" key="2">
    <source>
        <dbReference type="EMBL" id="MBB5637167.1"/>
    </source>
</evidence>
<reference evidence="2 3" key="1">
    <citation type="submission" date="2020-08" db="EMBL/GenBank/DDBJ databases">
        <title>Genomic Encyclopedia of Type Strains, Phase IV (KMG-V): Genome sequencing to study the core and pangenomes of soil and plant-associated prokaryotes.</title>
        <authorList>
            <person name="Whitman W."/>
        </authorList>
    </citation>
    <scope>NUCLEOTIDE SEQUENCE [LARGE SCALE GENOMIC DNA]</scope>
    <source>
        <strain evidence="2 3">S3M1</strain>
    </source>
</reference>
<dbReference type="RefSeq" id="WP_183883042.1">
    <property type="nucleotide sequence ID" value="NZ_JACHCE010000004.1"/>
</dbReference>
<proteinExistence type="predicted"/>
<feature type="chain" id="PRO_5030614053" description="Outer membrane protein beta-barrel domain-containing protein" evidence="1">
    <location>
        <begin position="23"/>
        <end position="171"/>
    </location>
</feature>
<protein>
    <recommendedName>
        <fullName evidence="4">Outer membrane protein beta-barrel domain-containing protein</fullName>
    </recommendedName>
</protein>
<dbReference type="AlphaFoldDB" id="A0A7W8ZNA9"/>
<evidence type="ECO:0008006" key="4">
    <source>
        <dbReference type="Google" id="ProtNLM"/>
    </source>
</evidence>
<organism evidence="2 3">
    <name type="scientific">Pedobacter cryoconitis</name>
    <dbReference type="NCBI Taxonomy" id="188932"/>
    <lineage>
        <taxon>Bacteria</taxon>
        <taxon>Pseudomonadati</taxon>
        <taxon>Bacteroidota</taxon>
        <taxon>Sphingobacteriia</taxon>
        <taxon>Sphingobacteriales</taxon>
        <taxon>Sphingobacteriaceae</taxon>
        <taxon>Pedobacter</taxon>
    </lineage>
</organism>
<evidence type="ECO:0000313" key="3">
    <source>
        <dbReference type="Proteomes" id="UP000537204"/>
    </source>
</evidence>
<accession>A0A7W8ZNA9</accession>